<evidence type="ECO:0000256" key="15">
    <source>
        <dbReference type="ARBA" id="ARBA00044632"/>
    </source>
</evidence>
<dbReference type="FunFam" id="1.10.8.50:FF:000003">
    <property type="entry name" value="Formamidopyrimidine-DNA glycosylase"/>
    <property type="match status" value="1"/>
</dbReference>
<dbReference type="CDD" id="cd08966">
    <property type="entry name" value="EcFpg-like_N"/>
    <property type="match status" value="1"/>
</dbReference>
<dbReference type="PROSITE" id="PS51068">
    <property type="entry name" value="FPG_CAT"/>
    <property type="match status" value="1"/>
</dbReference>
<dbReference type="SMART" id="SM01232">
    <property type="entry name" value="H2TH"/>
    <property type="match status" value="1"/>
</dbReference>
<evidence type="ECO:0000256" key="14">
    <source>
        <dbReference type="ARBA" id="ARBA00023295"/>
    </source>
</evidence>
<dbReference type="GO" id="GO:0003684">
    <property type="term" value="F:damaged DNA binding"/>
    <property type="evidence" value="ECO:0007669"/>
    <property type="project" value="InterPro"/>
</dbReference>
<keyword evidence="5" id="KW-0479">Metal-binding</keyword>
<dbReference type="InterPro" id="IPR000214">
    <property type="entry name" value="Znf_DNA_glyclase/AP_lyase"/>
</dbReference>
<evidence type="ECO:0000256" key="5">
    <source>
        <dbReference type="ARBA" id="ARBA00022723"/>
    </source>
</evidence>
<evidence type="ECO:0000256" key="10">
    <source>
        <dbReference type="ARBA" id="ARBA00023125"/>
    </source>
</evidence>
<dbReference type="SUPFAM" id="SSF81624">
    <property type="entry name" value="N-terminal domain of MutM-like DNA repair proteins"/>
    <property type="match status" value="1"/>
</dbReference>
<keyword evidence="12" id="KW-0456">Lyase</keyword>
<dbReference type="InterPro" id="IPR015886">
    <property type="entry name" value="H2TH_FPG"/>
</dbReference>
<dbReference type="InterPro" id="IPR010979">
    <property type="entry name" value="Ribosomal_uS13-like_H2TH"/>
</dbReference>
<comment type="cofactor">
    <cofactor evidence="2">
        <name>Zn(2+)</name>
        <dbReference type="ChEBI" id="CHEBI:29105"/>
    </cofactor>
</comment>
<dbReference type="PROSITE" id="PS01242">
    <property type="entry name" value="ZF_FPG_1"/>
    <property type="match status" value="1"/>
</dbReference>
<evidence type="ECO:0000256" key="4">
    <source>
        <dbReference type="ARBA" id="ARBA00011245"/>
    </source>
</evidence>
<gene>
    <name evidence="19" type="primary">mutM</name>
    <name evidence="19" type="ORF">EMELA_v1c07850</name>
</gene>
<dbReference type="NCBIfam" id="NF002211">
    <property type="entry name" value="PRK01103.1"/>
    <property type="match status" value="1"/>
</dbReference>
<dbReference type="InterPro" id="IPR012319">
    <property type="entry name" value="FPG_cat"/>
</dbReference>
<sequence>MPELPEVRTVANFLNKNLVNKIILKTECFFEKMVWRNELKDFIKKTENQKILKVSNYGKYLMFELASQIMISHLRMEGKWSITSKEVNIYNKNHLRLQFELSDGEYLKYYDSRKFGTIEIWNKDEYLEKSKMDKLGPEPLNNQPPFEYLKAKAEKSNMLIKAFILDQSILCGIGNIYANEILFSAKINPERSTKSLTDKELKLIIKYSNEILQKAIDMKGTSIHSYKSGDGEIGQFQNELNVHLRKDDECFICGSKIIKKQVAGRGTYICLKCQK</sequence>
<evidence type="ECO:0000256" key="7">
    <source>
        <dbReference type="ARBA" id="ARBA00022771"/>
    </source>
</evidence>
<dbReference type="GO" id="GO:0008270">
    <property type="term" value="F:zinc ion binding"/>
    <property type="evidence" value="ECO:0007669"/>
    <property type="project" value="UniProtKB-KW"/>
</dbReference>
<dbReference type="GO" id="GO:0006284">
    <property type="term" value="P:base-excision repair"/>
    <property type="evidence" value="ECO:0007669"/>
    <property type="project" value="InterPro"/>
</dbReference>
<dbReference type="OrthoDB" id="9800855at2"/>
<evidence type="ECO:0000256" key="11">
    <source>
        <dbReference type="ARBA" id="ARBA00023204"/>
    </source>
</evidence>
<evidence type="ECO:0000256" key="16">
    <source>
        <dbReference type="PROSITE-ProRule" id="PRU00391"/>
    </source>
</evidence>
<evidence type="ECO:0000313" key="20">
    <source>
        <dbReference type="Proteomes" id="UP000231896"/>
    </source>
</evidence>
<keyword evidence="9" id="KW-0862">Zinc</keyword>
<evidence type="ECO:0000256" key="6">
    <source>
        <dbReference type="ARBA" id="ARBA00022763"/>
    </source>
</evidence>
<evidence type="ECO:0000256" key="8">
    <source>
        <dbReference type="ARBA" id="ARBA00022801"/>
    </source>
</evidence>
<feature type="domain" description="FPG-type" evidence="17">
    <location>
        <begin position="241"/>
        <end position="275"/>
    </location>
</feature>
<dbReference type="SUPFAM" id="SSF46946">
    <property type="entry name" value="S13-like H2TH domain"/>
    <property type="match status" value="1"/>
</dbReference>
<feature type="domain" description="Formamidopyrimidine-DNA glycosylase catalytic" evidence="18">
    <location>
        <begin position="2"/>
        <end position="116"/>
    </location>
</feature>
<keyword evidence="11" id="KW-0234">DNA repair</keyword>
<name>A0A2K8NWQ1_9MOLU</name>
<keyword evidence="7 16" id="KW-0863">Zinc-finger</keyword>
<dbReference type="KEGG" id="eml:EMELA_v1c07850"/>
<evidence type="ECO:0000259" key="17">
    <source>
        <dbReference type="PROSITE" id="PS51066"/>
    </source>
</evidence>
<dbReference type="InterPro" id="IPR035937">
    <property type="entry name" value="FPG_N"/>
</dbReference>
<dbReference type="Gene3D" id="3.20.190.10">
    <property type="entry name" value="MutM-like, N-terminal"/>
    <property type="match status" value="1"/>
</dbReference>
<dbReference type="EMBL" id="CP024964">
    <property type="protein sequence ID" value="ATZ18272.1"/>
    <property type="molecule type" value="Genomic_DNA"/>
</dbReference>
<organism evidence="19 20">
    <name type="scientific">Mesoplasma melaleucae</name>
    <dbReference type="NCBI Taxonomy" id="81459"/>
    <lineage>
        <taxon>Bacteria</taxon>
        <taxon>Bacillati</taxon>
        <taxon>Mycoplasmatota</taxon>
        <taxon>Mollicutes</taxon>
        <taxon>Entomoplasmatales</taxon>
        <taxon>Entomoplasmataceae</taxon>
        <taxon>Mesoplasma</taxon>
    </lineage>
</organism>
<dbReference type="NCBIfam" id="TIGR00577">
    <property type="entry name" value="fpg"/>
    <property type="match status" value="1"/>
</dbReference>
<protein>
    <submittedName>
        <fullName evidence="19">Formamidopyrimidine-DNA glycosylase</fullName>
    </submittedName>
</protein>
<dbReference type="Pfam" id="PF01149">
    <property type="entry name" value="Fapy_DNA_glyco"/>
    <property type="match status" value="1"/>
</dbReference>
<keyword evidence="10" id="KW-0238">DNA-binding</keyword>
<dbReference type="STRING" id="1408435.GCA_000685885_01028"/>
<evidence type="ECO:0000256" key="2">
    <source>
        <dbReference type="ARBA" id="ARBA00001947"/>
    </source>
</evidence>
<evidence type="ECO:0000313" key="19">
    <source>
        <dbReference type="EMBL" id="ATZ18272.1"/>
    </source>
</evidence>
<dbReference type="Proteomes" id="UP000231896">
    <property type="component" value="Chromosome"/>
</dbReference>
<keyword evidence="6" id="KW-0227">DNA damage</keyword>
<dbReference type="Pfam" id="PF06831">
    <property type="entry name" value="H2TH"/>
    <property type="match status" value="1"/>
</dbReference>
<dbReference type="PANTHER" id="PTHR22993">
    <property type="entry name" value="FORMAMIDOPYRIMIDINE-DNA GLYCOSYLASE"/>
    <property type="match status" value="1"/>
</dbReference>
<dbReference type="AlphaFoldDB" id="A0A2K8NWQ1"/>
<dbReference type="Gene3D" id="1.10.8.50">
    <property type="match status" value="1"/>
</dbReference>
<comment type="catalytic activity">
    <reaction evidence="15">
        <text>2'-deoxyribonucleotide-(2'-deoxyribose 5'-phosphate)-2'-deoxyribonucleotide-DNA = a 3'-end 2'-deoxyribonucleotide-(2,3-dehydro-2,3-deoxyribose 5'-phosphate)-DNA + a 5'-end 5'-phospho-2'-deoxyribonucleoside-DNA + H(+)</text>
        <dbReference type="Rhea" id="RHEA:66592"/>
        <dbReference type="Rhea" id="RHEA-COMP:13180"/>
        <dbReference type="Rhea" id="RHEA-COMP:16897"/>
        <dbReference type="Rhea" id="RHEA-COMP:17067"/>
        <dbReference type="ChEBI" id="CHEBI:15378"/>
        <dbReference type="ChEBI" id="CHEBI:136412"/>
        <dbReference type="ChEBI" id="CHEBI:157695"/>
        <dbReference type="ChEBI" id="CHEBI:167181"/>
        <dbReference type="EC" id="4.2.99.18"/>
    </reaction>
</comment>
<dbReference type="GO" id="GO:0140078">
    <property type="term" value="F:class I DNA-(apurinic or apyrimidinic site) endonuclease activity"/>
    <property type="evidence" value="ECO:0007669"/>
    <property type="project" value="UniProtKB-EC"/>
</dbReference>
<evidence type="ECO:0000256" key="13">
    <source>
        <dbReference type="ARBA" id="ARBA00023268"/>
    </source>
</evidence>
<dbReference type="SUPFAM" id="SSF57716">
    <property type="entry name" value="Glucocorticoid receptor-like (DNA-binding domain)"/>
    <property type="match status" value="1"/>
</dbReference>
<keyword evidence="14" id="KW-0326">Glycosidase</keyword>
<evidence type="ECO:0000256" key="1">
    <source>
        <dbReference type="ARBA" id="ARBA00001668"/>
    </source>
</evidence>
<keyword evidence="8" id="KW-0378">Hydrolase</keyword>
<dbReference type="PROSITE" id="PS51066">
    <property type="entry name" value="ZF_FPG_2"/>
    <property type="match status" value="1"/>
</dbReference>
<dbReference type="RefSeq" id="WP_028124366.1">
    <property type="nucleotide sequence ID" value="NZ_CP024964.1"/>
</dbReference>
<comment type="subunit">
    <text evidence="4">Monomer.</text>
</comment>
<evidence type="ECO:0000259" key="18">
    <source>
        <dbReference type="PROSITE" id="PS51068"/>
    </source>
</evidence>
<dbReference type="InterPro" id="IPR015887">
    <property type="entry name" value="DNA_glyclase_Znf_dom_DNA_BS"/>
</dbReference>
<dbReference type="GO" id="GO:0034039">
    <property type="term" value="F:8-oxo-7,8-dihydroguanine DNA N-glycosylase activity"/>
    <property type="evidence" value="ECO:0007669"/>
    <property type="project" value="TreeGrafter"/>
</dbReference>
<evidence type="ECO:0000256" key="9">
    <source>
        <dbReference type="ARBA" id="ARBA00022833"/>
    </source>
</evidence>
<dbReference type="GO" id="GO:0003690">
    <property type="term" value="F:double-stranded DNA binding"/>
    <property type="evidence" value="ECO:0007669"/>
    <property type="project" value="UniProtKB-ARBA"/>
</dbReference>
<accession>A0A2K8NWQ1</accession>
<comment type="catalytic activity">
    <reaction evidence="1">
        <text>Hydrolysis of DNA containing ring-opened 7-methylguanine residues, releasing 2,6-diamino-4-hydroxy-5-(N-methyl)formamidopyrimidine.</text>
        <dbReference type="EC" id="3.2.2.23"/>
    </reaction>
</comment>
<keyword evidence="20" id="KW-1185">Reference proteome</keyword>
<reference evidence="19 20" key="1">
    <citation type="submission" date="2017-11" db="EMBL/GenBank/DDBJ databases">
        <title>Genome sequence of Entomoplasma melaleucae M1 (ATCC 49191).</title>
        <authorList>
            <person name="Lo W.-S."/>
            <person name="Gasparich G.E."/>
            <person name="Kuo C.-H."/>
        </authorList>
    </citation>
    <scope>NUCLEOTIDE SEQUENCE [LARGE SCALE GENOMIC DNA]</scope>
    <source>
        <strain evidence="19 20">M1</strain>
    </source>
</reference>
<evidence type="ECO:0000256" key="3">
    <source>
        <dbReference type="ARBA" id="ARBA00009409"/>
    </source>
</evidence>
<comment type="similarity">
    <text evidence="3">Belongs to the FPG family.</text>
</comment>
<keyword evidence="13" id="KW-0511">Multifunctional enzyme</keyword>
<proteinExistence type="inferred from homology"/>
<evidence type="ECO:0000256" key="12">
    <source>
        <dbReference type="ARBA" id="ARBA00023239"/>
    </source>
</evidence>
<dbReference type="PANTHER" id="PTHR22993:SF9">
    <property type="entry name" value="FORMAMIDOPYRIMIDINE-DNA GLYCOSYLASE"/>
    <property type="match status" value="1"/>
</dbReference>
<dbReference type="SMART" id="SM00898">
    <property type="entry name" value="Fapy_DNA_glyco"/>
    <property type="match status" value="1"/>
</dbReference>
<dbReference type="InterPro" id="IPR020629">
    <property type="entry name" value="FPG_Glyclase"/>
</dbReference>